<evidence type="ECO:0000256" key="4">
    <source>
        <dbReference type="PROSITE-ProRule" id="PRU00335"/>
    </source>
</evidence>
<evidence type="ECO:0000256" key="3">
    <source>
        <dbReference type="ARBA" id="ARBA00023163"/>
    </source>
</evidence>
<evidence type="ECO:0000256" key="1">
    <source>
        <dbReference type="ARBA" id="ARBA00023015"/>
    </source>
</evidence>
<protein>
    <submittedName>
        <fullName evidence="6">TetR family transcriptional regulator</fullName>
    </submittedName>
</protein>
<gene>
    <name evidence="6" type="ORF">CSO01_37890</name>
</gene>
<dbReference type="PROSITE" id="PS50977">
    <property type="entry name" value="HTH_TETR_2"/>
    <property type="match status" value="1"/>
</dbReference>
<dbReference type="OrthoDB" id="326421at2"/>
<feature type="DNA-binding region" description="H-T-H motif" evidence="4">
    <location>
        <begin position="32"/>
        <end position="51"/>
    </location>
</feature>
<evidence type="ECO:0000313" key="6">
    <source>
        <dbReference type="EMBL" id="GEP71074.1"/>
    </source>
</evidence>
<dbReference type="PANTHER" id="PTHR47506:SF6">
    <property type="entry name" value="HTH-TYPE TRANSCRIPTIONAL REPRESSOR NEMR"/>
    <property type="match status" value="1"/>
</dbReference>
<feature type="domain" description="HTH tetR-type" evidence="5">
    <location>
        <begin position="9"/>
        <end position="69"/>
    </location>
</feature>
<dbReference type="AlphaFoldDB" id="A0A512PIP4"/>
<keyword evidence="2 4" id="KW-0238">DNA-binding</keyword>
<accession>A0A512PIP4</accession>
<dbReference type="InterPro" id="IPR011075">
    <property type="entry name" value="TetR_C"/>
</dbReference>
<dbReference type="Gene3D" id="1.10.10.60">
    <property type="entry name" value="Homeodomain-like"/>
    <property type="match status" value="1"/>
</dbReference>
<comment type="caution">
    <text evidence="6">The sequence shown here is derived from an EMBL/GenBank/DDBJ whole genome shotgun (WGS) entry which is preliminary data.</text>
</comment>
<sequence length="209" mass="22253">MTGTATKGQRTRDAILTQAVATTVRVGLGGLTLGDLATCAGMSKSGLYAHFGSKEQLQLAVLDAAAEEFATTVVRPALRAPRGEPRIRDLVDRWLACGTGRGPGGCVIVKAGTELDDQPGPVRDRLRELHLELARTIARIVAGGVTEGQLRPDVDTAQFAFDLYGVMLAFFHTHRLLDDPHAEARARTAVDALLAAARTPSPETSETTR</sequence>
<dbReference type="Pfam" id="PF00440">
    <property type="entry name" value="TetR_N"/>
    <property type="match status" value="1"/>
</dbReference>
<evidence type="ECO:0000313" key="7">
    <source>
        <dbReference type="Proteomes" id="UP000321798"/>
    </source>
</evidence>
<evidence type="ECO:0000256" key="2">
    <source>
        <dbReference type="ARBA" id="ARBA00023125"/>
    </source>
</evidence>
<dbReference type="Proteomes" id="UP000321798">
    <property type="component" value="Unassembled WGS sequence"/>
</dbReference>
<evidence type="ECO:0000259" key="5">
    <source>
        <dbReference type="PROSITE" id="PS50977"/>
    </source>
</evidence>
<dbReference type="InterPro" id="IPR009057">
    <property type="entry name" value="Homeodomain-like_sf"/>
</dbReference>
<dbReference type="Gene3D" id="1.10.357.10">
    <property type="entry name" value="Tetracycline Repressor, domain 2"/>
    <property type="match status" value="1"/>
</dbReference>
<dbReference type="InterPro" id="IPR036271">
    <property type="entry name" value="Tet_transcr_reg_TetR-rel_C_sf"/>
</dbReference>
<dbReference type="Pfam" id="PF16925">
    <property type="entry name" value="TetR_C_13"/>
    <property type="match status" value="1"/>
</dbReference>
<dbReference type="SUPFAM" id="SSF46689">
    <property type="entry name" value="Homeodomain-like"/>
    <property type="match status" value="1"/>
</dbReference>
<keyword evidence="7" id="KW-1185">Reference proteome</keyword>
<organism evidence="6 7">
    <name type="scientific">Cellulomonas soli</name>
    <dbReference type="NCBI Taxonomy" id="931535"/>
    <lineage>
        <taxon>Bacteria</taxon>
        <taxon>Bacillati</taxon>
        <taxon>Actinomycetota</taxon>
        <taxon>Actinomycetes</taxon>
        <taxon>Micrococcales</taxon>
        <taxon>Cellulomonadaceae</taxon>
        <taxon>Cellulomonas</taxon>
    </lineage>
</organism>
<reference evidence="6 7" key="1">
    <citation type="submission" date="2019-07" db="EMBL/GenBank/DDBJ databases">
        <title>Whole genome shotgun sequence of Cellulomonas soli NBRC 109434.</title>
        <authorList>
            <person name="Hosoyama A."/>
            <person name="Uohara A."/>
            <person name="Ohji S."/>
            <person name="Ichikawa N."/>
        </authorList>
    </citation>
    <scope>NUCLEOTIDE SEQUENCE [LARGE SCALE GENOMIC DNA]</scope>
    <source>
        <strain evidence="6 7">NBRC 109434</strain>
    </source>
</reference>
<keyword evidence="3" id="KW-0804">Transcription</keyword>
<keyword evidence="1" id="KW-0805">Transcription regulation</keyword>
<dbReference type="SUPFAM" id="SSF48498">
    <property type="entry name" value="Tetracyclin repressor-like, C-terminal domain"/>
    <property type="match status" value="1"/>
</dbReference>
<proteinExistence type="predicted"/>
<dbReference type="EMBL" id="BKAL01000022">
    <property type="protein sequence ID" value="GEP71074.1"/>
    <property type="molecule type" value="Genomic_DNA"/>
</dbReference>
<dbReference type="GO" id="GO:0003677">
    <property type="term" value="F:DNA binding"/>
    <property type="evidence" value="ECO:0007669"/>
    <property type="project" value="UniProtKB-UniRule"/>
</dbReference>
<dbReference type="RefSeq" id="WP_146954841.1">
    <property type="nucleotide sequence ID" value="NZ_BAABBJ010000004.1"/>
</dbReference>
<dbReference type="PANTHER" id="PTHR47506">
    <property type="entry name" value="TRANSCRIPTIONAL REGULATORY PROTEIN"/>
    <property type="match status" value="1"/>
</dbReference>
<dbReference type="InterPro" id="IPR001647">
    <property type="entry name" value="HTH_TetR"/>
</dbReference>
<name>A0A512PIP4_9CELL</name>